<proteinExistence type="inferred from homology"/>
<dbReference type="GO" id="GO:0043743">
    <property type="term" value="F:LPPG:FO 2-phospho-L-lactate transferase activity"/>
    <property type="evidence" value="ECO:0007669"/>
    <property type="project" value="InterPro"/>
</dbReference>
<dbReference type="SUPFAM" id="SSF142338">
    <property type="entry name" value="CofD-like"/>
    <property type="match status" value="1"/>
</dbReference>
<dbReference type="PANTHER" id="PTHR30135">
    <property type="entry name" value="UNCHARACTERIZED PROTEIN YVCK-RELATED"/>
    <property type="match status" value="1"/>
</dbReference>
<dbReference type="Pfam" id="PF01933">
    <property type="entry name" value="CofD"/>
    <property type="match status" value="1"/>
</dbReference>
<dbReference type="NCBIfam" id="TIGR01826">
    <property type="entry name" value="CofD_related"/>
    <property type="match status" value="1"/>
</dbReference>
<protein>
    <recommendedName>
        <fullName evidence="3">Gluconeogenesis factor</fullName>
    </recommendedName>
</protein>
<dbReference type="Gene3D" id="3.40.50.10680">
    <property type="entry name" value="CofD-like domains"/>
    <property type="match status" value="1"/>
</dbReference>
<dbReference type="InterPro" id="IPR038136">
    <property type="entry name" value="CofD-like_dom_sf"/>
</dbReference>
<dbReference type="PANTHER" id="PTHR30135:SF3">
    <property type="entry name" value="GLUCONEOGENESIS FACTOR-RELATED"/>
    <property type="match status" value="1"/>
</dbReference>
<organism evidence="2">
    <name type="scientific">marine metagenome</name>
    <dbReference type="NCBI Taxonomy" id="408172"/>
    <lineage>
        <taxon>unclassified sequences</taxon>
        <taxon>metagenomes</taxon>
        <taxon>ecological metagenomes</taxon>
    </lineage>
</organism>
<reference evidence="2" key="1">
    <citation type="submission" date="2018-05" db="EMBL/GenBank/DDBJ databases">
        <authorList>
            <person name="Lanie J.A."/>
            <person name="Ng W.-L."/>
            <person name="Kazmierczak K.M."/>
            <person name="Andrzejewski T.M."/>
            <person name="Davidsen T.M."/>
            <person name="Wayne K.J."/>
            <person name="Tettelin H."/>
            <person name="Glass J.I."/>
            <person name="Rusch D."/>
            <person name="Podicherti R."/>
            <person name="Tsui H.-C.T."/>
            <person name="Winkler M.E."/>
        </authorList>
    </citation>
    <scope>NUCLEOTIDE SEQUENCE</scope>
</reference>
<dbReference type="CDD" id="cd07187">
    <property type="entry name" value="YvcK_like"/>
    <property type="match status" value="1"/>
</dbReference>
<dbReference type="AlphaFoldDB" id="A0A381TN55"/>
<accession>A0A381TN55</accession>
<name>A0A381TN55_9ZZZZ</name>
<evidence type="ECO:0000313" key="2">
    <source>
        <dbReference type="EMBL" id="SVA17485.1"/>
    </source>
</evidence>
<evidence type="ECO:0000256" key="1">
    <source>
        <dbReference type="ARBA" id="ARBA00022490"/>
    </source>
</evidence>
<keyword evidence="1" id="KW-0963">Cytoplasm</keyword>
<dbReference type="EMBL" id="UINC01004875">
    <property type="protein sequence ID" value="SVA17485.1"/>
    <property type="molecule type" value="Genomic_DNA"/>
</dbReference>
<dbReference type="InterPro" id="IPR002882">
    <property type="entry name" value="CofD"/>
</dbReference>
<sequence>MVKKRVVVIGGGTGNYQTLTGLKEHNLDLTAIVATTDDGGSSGRLREELGQLPLGDVRQCLIALTKDNGGLAQLKELFGYRFNGVGGLNGHSFGNLALAALTEITGDVPNAIAAASRLLKIQGQVIPVTLTNSILKARLQNGTELVGESEIGQRYHDLDVPIESIYMEPKAFAFAPSLNAILKADTIVIGPGDIYTSILPNLLVDGISKAIRNSKAKKVYVCNLMTKPGESAGFQASDFLRLVCKYLGYFEPLDYLLINNEKLNERQYRKYSSSGQQPVKLDIMNCKPLVGKVVALPLISKTVYARHDPTKLSEALLSIINES</sequence>
<dbReference type="InterPro" id="IPR010119">
    <property type="entry name" value="Gluconeogen_factor"/>
</dbReference>
<dbReference type="HAMAP" id="MF_00973">
    <property type="entry name" value="Gluconeogen_factor"/>
    <property type="match status" value="1"/>
</dbReference>
<evidence type="ECO:0008006" key="3">
    <source>
        <dbReference type="Google" id="ProtNLM"/>
    </source>
</evidence>
<gene>
    <name evidence="2" type="ORF">METZ01_LOCUS70339</name>
</gene>